<keyword evidence="3" id="KW-1185">Reference proteome</keyword>
<sequence length="73" mass="7835">MLIAALVLALVAFVALVYYISTGTLAALVGLFVAAGLGLILFTADWVKKHRQDRVRIVDHAEPTARDVAEGDK</sequence>
<name>A0A540RAD3_9CORY</name>
<reference evidence="2 3" key="1">
    <citation type="submission" date="2019-06" db="EMBL/GenBank/DDBJ databases">
        <title>Draft genome of C. phoceense Strain 272.</title>
        <authorList>
            <person name="Pacheco L.G.C."/>
            <person name="Barberis C.M."/>
            <person name="Almuzara M.N."/>
            <person name="Traglia G.M."/>
            <person name="Santos C.S."/>
            <person name="Rocha D.J.P.G."/>
            <person name="Aguiar E.R.G.R."/>
            <person name="Vay C.A."/>
        </authorList>
    </citation>
    <scope>NUCLEOTIDE SEQUENCE [LARGE SCALE GENOMIC DNA]</scope>
    <source>
        <strain evidence="2 3">272</strain>
    </source>
</reference>
<organism evidence="2 3">
    <name type="scientific">Corynebacterium phoceense</name>
    <dbReference type="NCBI Taxonomy" id="1686286"/>
    <lineage>
        <taxon>Bacteria</taxon>
        <taxon>Bacillati</taxon>
        <taxon>Actinomycetota</taxon>
        <taxon>Actinomycetes</taxon>
        <taxon>Mycobacteriales</taxon>
        <taxon>Corynebacteriaceae</taxon>
        <taxon>Corynebacterium</taxon>
    </lineage>
</organism>
<dbReference type="AlphaFoldDB" id="A0A540RAD3"/>
<dbReference type="Proteomes" id="UP000318080">
    <property type="component" value="Unassembled WGS sequence"/>
</dbReference>
<dbReference type="EMBL" id="VHIR01000001">
    <property type="protein sequence ID" value="TQE44672.1"/>
    <property type="molecule type" value="Genomic_DNA"/>
</dbReference>
<gene>
    <name evidence="2" type="ORF">EJK80_00900</name>
</gene>
<evidence type="ECO:0000313" key="2">
    <source>
        <dbReference type="EMBL" id="TQE44672.1"/>
    </source>
</evidence>
<proteinExistence type="predicted"/>
<accession>A0A540RAD3</accession>
<keyword evidence="1" id="KW-0472">Membrane</keyword>
<protein>
    <submittedName>
        <fullName evidence="2">Zinc-binding dehydrogenase</fullName>
    </submittedName>
</protein>
<evidence type="ECO:0000313" key="3">
    <source>
        <dbReference type="Proteomes" id="UP000318080"/>
    </source>
</evidence>
<dbReference type="STRING" id="1686286.GCA_900092335_02267"/>
<keyword evidence="1" id="KW-0812">Transmembrane</keyword>
<feature type="transmembrane region" description="Helical" evidence="1">
    <location>
        <begin position="27"/>
        <end position="47"/>
    </location>
</feature>
<dbReference type="RefSeq" id="WP_066492103.1">
    <property type="nucleotide sequence ID" value="NZ_JADPQA010000003.1"/>
</dbReference>
<comment type="caution">
    <text evidence="2">The sequence shown here is derived from an EMBL/GenBank/DDBJ whole genome shotgun (WGS) entry which is preliminary data.</text>
</comment>
<dbReference type="GeneID" id="79853426"/>
<keyword evidence="1" id="KW-1133">Transmembrane helix</keyword>
<evidence type="ECO:0000256" key="1">
    <source>
        <dbReference type="SAM" id="Phobius"/>
    </source>
</evidence>